<protein>
    <submittedName>
        <fullName evidence="1">Major capsid protein</fullName>
    </submittedName>
</protein>
<dbReference type="AlphaFoldDB" id="A0A6S5BV25"/>
<gene>
    <name evidence="1" type="ORF">WP3W19E03_19050</name>
</gene>
<sequence>MTQVTSAQANKILQAALFTAANRSQSLVNMLTEEAPKGVKINDGKQTHHGAPVVRITDLAKGAGDEVDMQLFHQLSGRPTMGDKKLAGRLESMSFADFSLKISQTRHGVDAGGKMSQKRTKHDLIKTARALLADGYYGRLVDQRGFAQLAGARGDYSATDIILPLADDPEFAEIMINPLTAPTYERHFFGGDATSFEAIDAADRFNLGCVDNMSLFLAEMANPIQPIRMVADPSGGEPLYVLYVTPRQWHDFYTSSSGKDWQAMLASAMERSKGWNHPIFRGEGAMWRGILVKQYKGMPIRFNQGSTVKVCAANSTTGAEVDKVAGTLIDRAVLLGGQALANAFGSGEQGGSFGMHQEPADHGNSNEISIRWVSGLQKIRFKQRNGNIQDHGCMVLDTAVSAIGR</sequence>
<evidence type="ECO:0000313" key="1">
    <source>
        <dbReference type="EMBL" id="BBR39380.1"/>
    </source>
</evidence>
<organism evidence="1 2">
    <name type="scientific">Aeromonas veronii</name>
    <dbReference type="NCBI Taxonomy" id="654"/>
    <lineage>
        <taxon>Bacteria</taxon>
        <taxon>Pseudomonadati</taxon>
        <taxon>Pseudomonadota</taxon>
        <taxon>Gammaproteobacteria</taxon>
        <taxon>Aeromonadales</taxon>
        <taxon>Aeromonadaceae</taxon>
        <taxon>Aeromonas</taxon>
    </lineage>
</organism>
<dbReference type="Proteomes" id="UP000515442">
    <property type="component" value="Chromosome"/>
</dbReference>
<evidence type="ECO:0000313" key="2">
    <source>
        <dbReference type="Proteomes" id="UP000515442"/>
    </source>
</evidence>
<dbReference type="EMBL" id="AP022038">
    <property type="protein sequence ID" value="BBR39380.1"/>
    <property type="molecule type" value="Genomic_DNA"/>
</dbReference>
<proteinExistence type="predicted"/>
<dbReference type="InterPro" id="IPR025267">
    <property type="entry name" value="ORF017-like"/>
</dbReference>
<accession>A0A6S5BV25</accession>
<dbReference type="Pfam" id="PF13252">
    <property type="entry name" value="Phage_capsid_3"/>
    <property type="match status" value="1"/>
</dbReference>
<reference evidence="1 2" key="1">
    <citation type="submission" date="2019-12" db="EMBL/GenBank/DDBJ databases">
        <title>complete genome sequences of Aeromonas veronii str. WP3-W19-ESBL-03 isolated from wastewater treatment plant effluent.</title>
        <authorList>
            <person name="Sekizuka T."/>
            <person name="Itokawa K."/>
            <person name="Yatsu K."/>
            <person name="Inamine Y."/>
            <person name="Kuroda M."/>
        </authorList>
    </citation>
    <scope>NUCLEOTIDE SEQUENCE [LARGE SCALE GENOMIC DNA]</scope>
    <source>
        <strain evidence="1 2">WP3-W19-ESBL-03</strain>
    </source>
</reference>
<dbReference type="RefSeq" id="WP_182939528.1">
    <property type="nucleotide sequence ID" value="NZ_AP022038.1"/>
</dbReference>
<name>A0A6S5BV25_AERVE</name>